<reference evidence="2" key="1">
    <citation type="submission" date="2016-10" db="EMBL/GenBank/DDBJ databases">
        <authorList>
            <person name="Varghese N."/>
            <person name="Submissions S."/>
        </authorList>
    </citation>
    <scope>NUCLEOTIDE SEQUENCE [LARGE SCALE GENOMIC DNA]</scope>
    <source>
        <strain evidence="2">Nm71</strain>
    </source>
</reference>
<name>A0A1I0E8E4_9PROT</name>
<evidence type="ECO:0000313" key="2">
    <source>
        <dbReference type="Proteomes" id="UP000199345"/>
    </source>
</evidence>
<protein>
    <submittedName>
        <fullName evidence="1">Uncharacterized protein</fullName>
    </submittedName>
</protein>
<dbReference type="Proteomes" id="UP000199345">
    <property type="component" value="Unassembled WGS sequence"/>
</dbReference>
<dbReference type="PROSITE" id="PS51257">
    <property type="entry name" value="PROKAR_LIPOPROTEIN"/>
    <property type="match status" value="1"/>
</dbReference>
<dbReference type="OrthoDB" id="8778365at2"/>
<evidence type="ECO:0000313" key="1">
    <source>
        <dbReference type="EMBL" id="SET41480.1"/>
    </source>
</evidence>
<keyword evidence="2" id="KW-1185">Reference proteome</keyword>
<gene>
    <name evidence="1" type="ORF">SAMN05216326_12568</name>
</gene>
<sequence>MTIKIQSTFSGYGGGACTLFSLYDTDTNVLAIGVQAEFRKERRKDCIVITNDHDIDRDTLFTDDDIKAAISAFYALQQGVASDGKGARLVFSERAARSNPASSIEKDGIDVNGPRYRISENVTCGQMAALATCLHAIKAGKVEQMLGMAGELAKLTGGDSNKTDMDDEVERFRRGEVISI</sequence>
<dbReference type="RefSeq" id="WP_090659991.1">
    <property type="nucleotide sequence ID" value="NZ_FOIA01000025.1"/>
</dbReference>
<proteinExistence type="predicted"/>
<accession>A0A1I0E8E4</accession>
<dbReference type="EMBL" id="FOIA01000025">
    <property type="protein sequence ID" value="SET41480.1"/>
    <property type="molecule type" value="Genomic_DNA"/>
</dbReference>
<dbReference type="AlphaFoldDB" id="A0A1I0E8E4"/>
<organism evidence="1 2">
    <name type="scientific">Nitrosomonas marina</name>
    <dbReference type="NCBI Taxonomy" id="917"/>
    <lineage>
        <taxon>Bacteria</taxon>
        <taxon>Pseudomonadati</taxon>
        <taxon>Pseudomonadota</taxon>
        <taxon>Betaproteobacteria</taxon>
        <taxon>Nitrosomonadales</taxon>
        <taxon>Nitrosomonadaceae</taxon>
        <taxon>Nitrosomonas</taxon>
    </lineage>
</organism>